<organism evidence="2 3">
    <name type="scientific">Pseudocohnilembus persalinus</name>
    <name type="common">Ciliate</name>
    <dbReference type="NCBI Taxonomy" id="266149"/>
    <lineage>
        <taxon>Eukaryota</taxon>
        <taxon>Sar</taxon>
        <taxon>Alveolata</taxon>
        <taxon>Ciliophora</taxon>
        <taxon>Intramacronucleata</taxon>
        <taxon>Oligohymenophorea</taxon>
        <taxon>Scuticociliatia</taxon>
        <taxon>Philasterida</taxon>
        <taxon>Pseudocohnilembidae</taxon>
        <taxon>Pseudocohnilembus</taxon>
    </lineage>
</organism>
<name>A0A0V0QSU4_PSEPJ</name>
<protein>
    <submittedName>
        <fullName evidence="2">Uncharacterized protein</fullName>
    </submittedName>
</protein>
<dbReference type="InParanoid" id="A0A0V0QSU4"/>
<dbReference type="AlphaFoldDB" id="A0A0V0QSU4"/>
<feature type="compositionally biased region" description="Low complexity" evidence="1">
    <location>
        <begin position="11"/>
        <end position="24"/>
    </location>
</feature>
<dbReference type="Proteomes" id="UP000054937">
    <property type="component" value="Unassembled WGS sequence"/>
</dbReference>
<evidence type="ECO:0000313" key="3">
    <source>
        <dbReference type="Proteomes" id="UP000054937"/>
    </source>
</evidence>
<feature type="compositionally biased region" description="Basic and acidic residues" evidence="1">
    <location>
        <begin position="1"/>
        <end position="10"/>
    </location>
</feature>
<comment type="caution">
    <text evidence="2">The sequence shown here is derived from an EMBL/GenBank/DDBJ whole genome shotgun (WGS) entry which is preliminary data.</text>
</comment>
<proteinExistence type="predicted"/>
<evidence type="ECO:0000313" key="2">
    <source>
        <dbReference type="EMBL" id="KRX05411.1"/>
    </source>
</evidence>
<keyword evidence="3" id="KW-1185">Reference proteome</keyword>
<sequence length="914" mass="108604">MGNKDSKERGSSFFEESQSQKQEKLFVSSVEEIEFISEILRNPKEHQNKFSQLQYLNYLKISFQDFDFQKNPDLSSLVLDLNKMVFFDNFFKILPNGNLEFIVLDISQLVYLENQQINEKIIKYYSKIKRHFYKNLLEKRFKKLDYSNFHLVPFDIYEQIFKAKNNILSKYNMGALVIENWIFFESLDLESMKFGEYLEIVVKIYNEPKKLYKIVHKLLMILKNKFTNPITILVDLKDTIHRAREFLNIETLLQNQIKGNNQETLKYIDFRIKAQNVKVQRVQFEVNLEDADIILEQQSYFSKYLIENQGISYEIMSLMNVVEFYFENYQSNQRESDIILLKIIDKFLVEVELDEIIFFKVILDSECGKRTRNLILSNIRNRMKNFDEENLYVFPMGEEEQTNQQLVVFPEILGINSFGTLINFLRSLIRSKGQLNGKIRLLYVNLVQQALFAEKIEIYLQELLFQKFDQLENIYIDLSQSIFDNNSNLYCFKMFDTLKMNNKQIRMQDFQFYPLRAHENFKKNLMLHDFYLDLSCINLDFFSKESDFKKIYEIISESTFKSICSLKLGISENFQQEQLLRFYKTLLSQKMPNLSFLEIDLTRFCDKEGIDSSQNSQNLVQNQKNVIWAIKFYEIANQVNQINKNCFLFKPLNCVQRGYVQQILKKRDQKQKNISFYLVYRKLLTQSKKLGHFGFIKFQQLFQQKFMNKESILNQNKLQIKIKNDINKIQALQQVLLYDINFYDEISICFSQINEKIKEHVIEILKINDIGCKKLYIDFSGSYMNRKQLGCLKEEFNDILKQNNQALLLRNGFVFNQKQGNKLSSQKFISELKSNQILIVNDMNFIDVFKFNTGSVFYPYGDTIKLKGAEIGEQILAQNQNQNAQNNQGNEGVFSEKKMHLALFNSQIREEIIV</sequence>
<evidence type="ECO:0000256" key="1">
    <source>
        <dbReference type="SAM" id="MobiDB-lite"/>
    </source>
</evidence>
<feature type="region of interest" description="Disordered" evidence="1">
    <location>
        <begin position="1"/>
        <end position="24"/>
    </location>
</feature>
<reference evidence="2 3" key="1">
    <citation type="journal article" date="2015" name="Sci. Rep.">
        <title>Genome of the facultative scuticociliatosis pathogen Pseudocohnilembus persalinus provides insight into its virulence through horizontal gene transfer.</title>
        <authorList>
            <person name="Xiong J."/>
            <person name="Wang G."/>
            <person name="Cheng J."/>
            <person name="Tian M."/>
            <person name="Pan X."/>
            <person name="Warren A."/>
            <person name="Jiang C."/>
            <person name="Yuan D."/>
            <person name="Miao W."/>
        </authorList>
    </citation>
    <scope>NUCLEOTIDE SEQUENCE [LARGE SCALE GENOMIC DNA]</scope>
    <source>
        <strain evidence="2">36N120E</strain>
    </source>
</reference>
<accession>A0A0V0QSU4</accession>
<gene>
    <name evidence="2" type="ORF">PPERSA_00712</name>
</gene>
<dbReference type="EMBL" id="LDAU01000109">
    <property type="protein sequence ID" value="KRX05411.1"/>
    <property type="molecule type" value="Genomic_DNA"/>
</dbReference>